<sequence>MKKTRLTELLGIEYPIIQGGMVWVSNWRLAAAVSNAGGLGQVGSGSMDWDQVRENIRTVRENTNKPWGLNIPMMRPDFEEICKIGLEEGARIFTTSAGNPLKAAPLLKHDDTIIIHVVPSVKGAKKAQEAGFAAIVCEGYEAGGHNGMDETCTISLVPQVVDAVNIPVAAAGGIADGRGIAAALALGADGVQMGTRFVATVECPAHENFKRQVVEASDTGTLITGRKMNMLRSLKNDFTLRMLEAEKGGAGTEELLKIIGDEHNRAELGMVFGEVHEGVLEAGQSAGLVQDIPTVAELFKRLVDEYEKAVAKLR</sequence>
<dbReference type="EMBL" id="QZKI01000014">
    <property type="protein sequence ID" value="RJP74514.1"/>
    <property type="molecule type" value="Genomic_DNA"/>
</dbReference>
<evidence type="ECO:0000256" key="3">
    <source>
        <dbReference type="ARBA" id="ARBA00023002"/>
    </source>
</evidence>
<dbReference type="PANTHER" id="PTHR32332">
    <property type="entry name" value="2-NITROPROPANE DIOXYGENASE"/>
    <property type="match status" value="1"/>
</dbReference>
<protein>
    <submittedName>
        <fullName evidence="4">Nitronate monooxygenase</fullName>
    </submittedName>
</protein>
<accession>A0A419F7W8</accession>
<keyword evidence="3" id="KW-0560">Oxidoreductase</keyword>
<proteinExistence type="predicted"/>
<organism evidence="4 5">
    <name type="scientific">Candidatus Abyssobacteria bacterium SURF_17</name>
    <dbReference type="NCBI Taxonomy" id="2093361"/>
    <lineage>
        <taxon>Bacteria</taxon>
        <taxon>Pseudomonadati</taxon>
        <taxon>Candidatus Hydrogenedentota</taxon>
        <taxon>Candidatus Abyssobacteria</taxon>
    </lineage>
</organism>
<dbReference type="PANTHER" id="PTHR32332:SF20">
    <property type="entry name" value="2-NITROPROPANE DIOXYGENASE-LIKE PROTEIN"/>
    <property type="match status" value="1"/>
</dbReference>
<dbReference type="CDD" id="cd04730">
    <property type="entry name" value="NPD_like"/>
    <property type="match status" value="1"/>
</dbReference>
<reference evidence="4 5" key="1">
    <citation type="journal article" date="2017" name="ISME J.">
        <title>Energy and carbon metabolisms in a deep terrestrial subsurface fluid microbial community.</title>
        <authorList>
            <person name="Momper L."/>
            <person name="Jungbluth S.P."/>
            <person name="Lee M.D."/>
            <person name="Amend J.P."/>
        </authorList>
    </citation>
    <scope>NUCLEOTIDE SEQUENCE [LARGE SCALE GENOMIC DNA]</scope>
    <source>
        <strain evidence="4">SURF_17</strain>
    </source>
</reference>
<keyword evidence="1" id="KW-0285">Flavoprotein</keyword>
<dbReference type="AlphaFoldDB" id="A0A419F7W8"/>
<dbReference type="Proteomes" id="UP000285961">
    <property type="component" value="Unassembled WGS sequence"/>
</dbReference>
<dbReference type="GO" id="GO:0018580">
    <property type="term" value="F:nitronate monooxygenase activity"/>
    <property type="evidence" value="ECO:0007669"/>
    <property type="project" value="InterPro"/>
</dbReference>
<evidence type="ECO:0000313" key="5">
    <source>
        <dbReference type="Proteomes" id="UP000285961"/>
    </source>
</evidence>
<comment type="caution">
    <text evidence="4">The sequence shown here is derived from an EMBL/GenBank/DDBJ whole genome shotgun (WGS) entry which is preliminary data.</text>
</comment>
<name>A0A419F7W8_9BACT</name>
<keyword evidence="2" id="KW-0288">FMN</keyword>
<keyword evidence="4" id="KW-0503">Monooxygenase</keyword>
<gene>
    <name evidence="4" type="ORF">C4532_02260</name>
</gene>
<evidence type="ECO:0000256" key="2">
    <source>
        <dbReference type="ARBA" id="ARBA00022643"/>
    </source>
</evidence>
<evidence type="ECO:0000256" key="1">
    <source>
        <dbReference type="ARBA" id="ARBA00022630"/>
    </source>
</evidence>
<evidence type="ECO:0000313" key="4">
    <source>
        <dbReference type="EMBL" id="RJP74514.1"/>
    </source>
</evidence>
<dbReference type="Pfam" id="PF03060">
    <property type="entry name" value="NMO"/>
    <property type="match status" value="1"/>
</dbReference>
<dbReference type="InterPro" id="IPR013785">
    <property type="entry name" value="Aldolase_TIM"/>
</dbReference>
<dbReference type="InterPro" id="IPR004136">
    <property type="entry name" value="NMO"/>
</dbReference>
<dbReference type="Gene3D" id="3.20.20.70">
    <property type="entry name" value="Aldolase class I"/>
    <property type="match status" value="1"/>
</dbReference>
<dbReference type="SUPFAM" id="SSF51412">
    <property type="entry name" value="Inosine monophosphate dehydrogenase (IMPDH)"/>
    <property type="match status" value="1"/>
</dbReference>